<dbReference type="SUPFAM" id="SSF55961">
    <property type="entry name" value="Bet v1-like"/>
    <property type="match status" value="1"/>
</dbReference>
<dbReference type="EMBL" id="VTZN01000403">
    <property type="protein sequence ID" value="KAA1242755.1"/>
    <property type="molecule type" value="Genomic_DNA"/>
</dbReference>
<accession>A0A5B1B4G3</accession>
<name>A0A5B1B4G3_MYCSI</name>
<gene>
    <name evidence="1" type="ORF">F0Q45_26075</name>
</gene>
<dbReference type="InterPro" id="IPR019587">
    <property type="entry name" value="Polyketide_cyclase/dehydratase"/>
</dbReference>
<dbReference type="Pfam" id="PF10604">
    <property type="entry name" value="Polyketide_cyc2"/>
    <property type="match status" value="1"/>
</dbReference>
<organism evidence="1 2">
    <name type="scientific">Mycobacterium simiae</name>
    <name type="common">Mycobacterium habana</name>
    <dbReference type="NCBI Taxonomy" id="1784"/>
    <lineage>
        <taxon>Bacteria</taxon>
        <taxon>Bacillati</taxon>
        <taxon>Actinomycetota</taxon>
        <taxon>Actinomycetes</taxon>
        <taxon>Mycobacteriales</taxon>
        <taxon>Mycobacteriaceae</taxon>
        <taxon>Mycobacterium</taxon>
        <taxon>Mycobacterium simiae complex</taxon>
    </lineage>
</organism>
<dbReference type="Gene3D" id="3.30.530.20">
    <property type="match status" value="1"/>
</dbReference>
<reference evidence="1 2" key="1">
    <citation type="submission" date="2019-09" db="EMBL/GenBank/DDBJ databases">
        <title>Report of infection by Mycobacterium simiae a patient suffering from pulmonary tuberculosis.</title>
        <authorList>
            <person name="Mohanty P.S."/>
            <person name="Bansal A.K."/>
            <person name="Singh H."/>
            <person name="Sharma S."/>
            <person name="Patil S.A."/>
            <person name="Upadhaya P."/>
            <person name="Singh P.K."/>
            <person name="Kumar D."/>
            <person name="Kumar S."/>
            <person name="Singh R.K."/>
            <person name="Chaudhary B."/>
        </authorList>
    </citation>
    <scope>NUCLEOTIDE SEQUENCE [LARGE SCALE GENOMIC DNA]</scope>
    <source>
        <strain evidence="1 2">JAL-560-SIM</strain>
    </source>
</reference>
<evidence type="ECO:0000313" key="1">
    <source>
        <dbReference type="EMBL" id="KAA1242755.1"/>
    </source>
</evidence>
<dbReference type="InterPro" id="IPR023393">
    <property type="entry name" value="START-like_dom_sf"/>
</dbReference>
<evidence type="ECO:0000313" key="2">
    <source>
        <dbReference type="Proteomes" id="UP000324701"/>
    </source>
</evidence>
<dbReference type="CDD" id="cd07812">
    <property type="entry name" value="SRPBCC"/>
    <property type="match status" value="1"/>
</dbReference>
<dbReference type="AlphaFoldDB" id="A0A5B1B4G3"/>
<dbReference type="OrthoDB" id="4618973at2"/>
<proteinExistence type="predicted"/>
<keyword evidence="2" id="KW-1185">Reference proteome</keyword>
<sequence>MEGSATVHMASPADKIWHLIADIRNTGRFSPETFEAEWLDDASGPELGARFRGHVRRNEIGPVYWTVCKVTACEPGREFGFAVMAGDRPVNNWHYRLEPSGDGTDVTESFRLPASVFTTAYYWLFGGWLRKRRNIRDMTKTLQRIKEVVEAD</sequence>
<dbReference type="Proteomes" id="UP000324701">
    <property type="component" value="Unassembled WGS sequence"/>
</dbReference>
<comment type="caution">
    <text evidence="1">The sequence shown here is derived from an EMBL/GenBank/DDBJ whole genome shotgun (WGS) entry which is preliminary data.</text>
</comment>
<dbReference type="RefSeq" id="WP_149656600.1">
    <property type="nucleotide sequence ID" value="NZ_VTZN01000403.1"/>
</dbReference>
<protein>
    <submittedName>
        <fullName evidence="1">SRPBCC family protein</fullName>
    </submittedName>
</protein>